<dbReference type="EMBL" id="LAZR01037879">
    <property type="protein sequence ID" value="KKL21028.1"/>
    <property type="molecule type" value="Genomic_DNA"/>
</dbReference>
<gene>
    <name evidence="1" type="ORF">LCGC14_2449580</name>
</gene>
<sequence length="78" mass="8961">MGQLADCQLERDTFRDKVEDLEAVNVMLLEALEWFSNRFHTNAEVAKSWAGSCSMSGAEWQDWEVRLRAAIQRAKEGK</sequence>
<dbReference type="AlphaFoldDB" id="A0A0F9EAE8"/>
<organism evidence="1">
    <name type="scientific">marine sediment metagenome</name>
    <dbReference type="NCBI Taxonomy" id="412755"/>
    <lineage>
        <taxon>unclassified sequences</taxon>
        <taxon>metagenomes</taxon>
        <taxon>ecological metagenomes</taxon>
    </lineage>
</organism>
<protein>
    <submittedName>
        <fullName evidence="1">Uncharacterized protein</fullName>
    </submittedName>
</protein>
<evidence type="ECO:0000313" key="1">
    <source>
        <dbReference type="EMBL" id="KKL21028.1"/>
    </source>
</evidence>
<accession>A0A0F9EAE8</accession>
<name>A0A0F9EAE8_9ZZZZ</name>
<comment type="caution">
    <text evidence="1">The sequence shown here is derived from an EMBL/GenBank/DDBJ whole genome shotgun (WGS) entry which is preliminary data.</text>
</comment>
<proteinExistence type="predicted"/>
<reference evidence="1" key="1">
    <citation type="journal article" date="2015" name="Nature">
        <title>Complex archaea that bridge the gap between prokaryotes and eukaryotes.</title>
        <authorList>
            <person name="Spang A."/>
            <person name="Saw J.H."/>
            <person name="Jorgensen S.L."/>
            <person name="Zaremba-Niedzwiedzka K."/>
            <person name="Martijn J."/>
            <person name="Lind A.E."/>
            <person name="van Eijk R."/>
            <person name="Schleper C."/>
            <person name="Guy L."/>
            <person name="Ettema T.J."/>
        </authorList>
    </citation>
    <scope>NUCLEOTIDE SEQUENCE</scope>
</reference>